<dbReference type="AlphaFoldDB" id="A0A7Y7IWR7"/>
<dbReference type="EMBL" id="JABXXP010000180">
    <property type="protein sequence ID" value="NVN11458.1"/>
    <property type="molecule type" value="Genomic_DNA"/>
</dbReference>
<accession>A0A7Y7IWR7</accession>
<dbReference type="Proteomes" id="UP000534870">
    <property type="component" value="Unassembled WGS sequence"/>
</dbReference>
<evidence type="ECO:0000313" key="2">
    <source>
        <dbReference type="Proteomes" id="UP000534870"/>
    </source>
</evidence>
<dbReference type="RefSeq" id="WP_176640169.1">
    <property type="nucleotide sequence ID" value="NZ_JABXXP010000180.1"/>
</dbReference>
<name>A0A7Y7IWR7_9PROT</name>
<organism evidence="1 2">
    <name type="scientific">Nguyenibacter vanlangensis</name>
    <dbReference type="NCBI Taxonomy" id="1216886"/>
    <lineage>
        <taxon>Bacteria</taxon>
        <taxon>Pseudomonadati</taxon>
        <taxon>Pseudomonadota</taxon>
        <taxon>Alphaproteobacteria</taxon>
        <taxon>Acetobacterales</taxon>
        <taxon>Acetobacteraceae</taxon>
        <taxon>Nguyenibacter</taxon>
    </lineage>
</organism>
<evidence type="ECO:0000313" key="1">
    <source>
        <dbReference type="EMBL" id="NVN11458.1"/>
    </source>
</evidence>
<proteinExistence type="predicted"/>
<sequence>MKNVDKSDLIAGIEAIADHRDMSDLEFIAEALNVTFSDPIESTATMRRGAEKLYCERFIGKAIEAKRYSIYVRYSRIYGKIKTTPLKQASLVISPDSSVFSLTAQDLIDSLNDPTGEISVGMVNPIDTIEWKFNPLSHVYEFYLHCSYLRNTNVVTTLFFTQDFL</sequence>
<gene>
    <name evidence="1" type="ORF">HUK84_10045</name>
</gene>
<reference evidence="1 2" key="1">
    <citation type="submission" date="2020-06" db="EMBL/GenBank/DDBJ databases">
        <title>Description of novel acetic acid bacteria.</title>
        <authorList>
            <person name="Sombolestani A."/>
        </authorList>
    </citation>
    <scope>NUCLEOTIDE SEQUENCE [LARGE SCALE GENOMIC DNA]</scope>
    <source>
        <strain evidence="1 2">LMG 31431</strain>
    </source>
</reference>
<protein>
    <submittedName>
        <fullName evidence="1">Uncharacterized protein</fullName>
    </submittedName>
</protein>
<comment type="caution">
    <text evidence="1">The sequence shown here is derived from an EMBL/GenBank/DDBJ whole genome shotgun (WGS) entry which is preliminary data.</text>
</comment>